<dbReference type="Proteomes" id="UP001589688">
    <property type="component" value="Unassembled WGS sequence"/>
</dbReference>
<reference evidence="6 7" key="1">
    <citation type="submission" date="2024-09" db="EMBL/GenBank/DDBJ databases">
        <authorList>
            <person name="Sun Q."/>
            <person name="Mori K."/>
        </authorList>
    </citation>
    <scope>NUCLEOTIDE SEQUENCE [LARGE SCALE GENOMIC DNA]</scope>
    <source>
        <strain evidence="6 7">ATCC 51272</strain>
    </source>
</reference>
<dbReference type="InterPro" id="IPR051801">
    <property type="entry name" value="GH28_Enzymes"/>
</dbReference>
<evidence type="ECO:0000256" key="5">
    <source>
        <dbReference type="SAM" id="SignalP"/>
    </source>
</evidence>
<evidence type="ECO:0000313" key="6">
    <source>
        <dbReference type="EMBL" id="MFB9896279.1"/>
    </source>
</evidence>
<dbReference type="PANTHER" id="PTHR31339">
    <property type="entry name" value="PECTIN LYASE-RELATED"/>
    <property type="match status" value="1"/>
</dbReference>
<dbReference type="InterPro" id="IPR006626">
    <property type="entry name" value="PbH1"/>
</dbReference>
<evidence type="ECO:0000313" key="7">
    <source>
        <dbReference type="Proteomes" id="UP001589688"/>
    </source>
</evidence>
<dbReference type="InterPro" id="IPR011050">
    <property type="entry name" value="Pectin_lyase_fold/virulence"/>
</dbReference>
<dbReference type="PANTHER" id="PTHR31339:SF9">
    <property type="entry name" value="PLASMIN AND FIBRONECTIN-BINDING PROTEIN A"/>
    <property type="match status" value="1"/>
</dbReference>
<keyword evidence="5" id="KW-0732">Signal</keyword>
<name>A0ABV5ZFY9_9BACT</name>
<comment type="similarity">
    <text evidence="1 4">Belongs to the glycosyl hydrolase 28 family.</text>
</comment>
<evidence type="ECO:0000256" key="4">
    <source>
        <dbReference type="RuleBase" id="RU361169"/>
    </source>
</evidence>
<dbReference type="Gene3D" id="2.160.20.10">
    <property type="entry name" value="Single-stranded right-handed beta-helix, Pectin lyase-like"/>
    <property type="match status" value="1"/>
</dbReference>
<proteinExistence type="inferred from homology"/>
<dbReference type="GO" id="GO:0016798">
    <property type="term" value="F:hydrolase activity, acting on glycosyl bonds"/>
    <property type="evidence" value="ECO:0007669"/>
    <property type="project" value="UniProtKB-KW"/>
</dbReference>
<dbReference type="InterPro" id="IPR000743">
    <property type="entry name" value="Glyco_hydro_28"/>
</dbReference>
<keyword evidence="2 4" id="KW-0378">Hydrolase</keyword>
<dbReference type="EC" id="3.2.1.-" evidence="6"/>
<keyword evidence="7" id="KW-1185">Reference proteome</keyword>
<evidence type="ECO:0000256" key="1">
    <source>
        <dbReference type="ARBA" id="ARBA00008834"/>
    </source>
</evidence>
<dbReference type="Pfam" id="PF00295">
    <property type="entry name" value="Glyco_hydro_28"/>
    <property type="match status" value="1"/>
</dbReference>
<feature type="chain" id="PRO_5046083755" evidence="5">
    <location>
        <begin position="20"/>
        <end position="472"/>
    </location>
</feature>
<feature type="signal peptide" evidence="5">
    <location>
        <begin position="1"/>
        <end position="19"/>
    </location>
</feature>
<evidence type="ECO:0000256" key="3">
    <source>
        <dbReference type="ARBA" id="ARBA00023295"/>
    </source>
</evidence>
<organism evidence="6 7">
    <name type="scientific">Hallella seregens ATCC 51272</name>
    <dbReference type="NCBI Taxonomy" id="1336250"/>
    <lineage>
        <taxon>Bacteria</taxon>
        <taxon>Pseudomonadati</taxon>
        <taxon>Bacteroidota</taxon>
        <taxon>Bacteroidia</taxon>
        <taxon>Bacteroidales</taxon>
        <taxon>Prevotellaceae</taxon>
        <taxon>Hallella</taxon>
    </lineage>
</organism>
<dbReference type="EMBL" id="JBHLZF010000001">
    <property type="protein sequence ID" value="MFB9896279.1"/>
    <property type="molecule type" value="Genomic_DNA"/>
</dbReference>
<accession>A0ABV5ZFY9</accession>
<dbReference type="SUPFAM" id="SSF51126">
    <property type="entry name" value="Pectin lyase-like"/>
    <property type="match status" value="1"/>
</dbReference>
<evidence type="ECO:0000256" key="2">
    <source>
        <dbReference type="ARBA" id="ARBA00022801"/>
    </source>
</evidence>
<dbReference type="InterPro" id="IPR012334">
    <property type="entry name" value="Pectin_lyas_fold"/>
</dbReference>
<dbReference type="RefSeq" id="WP_027952047.1">
    <property type="nucleotide sequence ID" value="NZ_JADU01000010.1"/>
</dbReference>
<gene>
    <name evidence="6" type="ORF">ACFFK8_00170</name>
</gene>
<dbReference type="SMART" id="SM00710">
    <property type="entry name" value="PbH1"/>
    <property type="match status" value="5"/>
</dbReference>
<protein>
    <submittedName>
        <fullName evidence="6">Glycoside hydrolase family 28 protein</fullName>
        <ecNumber evidence="6">3.2.1.-</ecNumber>
    </submittedName>
</protein>
<sequence>MKQIILTALALLLTAPTCAEGTPTGGYDRYYTNLPKPMPKPNTPAIPSLSVSLKDYGAVGDGLTMNTRAFAKAMADLAKRGGGHLNVPAGIWLTGPIVLKDNIDLHLDRNALILFSPDKRDFLTATDGKAAKAVPCLSASKRSNIAVTGEGIIDGNGEYWRPVKRSKVSDTEWNQYRAMGGTVTAKGDLWYPFGLKHEPDVAEDHEAQERMRQHLVRFTDCRRVLVQGVTLRNAPRFHLVPQRCTDVIVDGITVACPWNAQNGDAIDIGNCRNVLIVNNTINAGDDGICMKGGAGAKGAADGPCENINIQDNRVYHAHGGFVIGSEFSGGMNNIYVHRNTFAGTDTGLRFKSAAGRGGTTRDIHISQIYMTDIKDEAIVFECDYTDNHVGAGAQKNAETDFLPEFTDIHISDVVCHGARTAIKARGRQGMVHGIGISRSTLLYTQTAADIGPECDVRLDGVVLKDFGEWAGK</sequence>
<keyword evidence="3 4" id="KW-0326">Glycosidase</keyword>
<comment type="caution">
    <text evidence="6">The sequence shown here is derived from an EMBL/GenBank/DDBJ whole genome shotgun (WGS) entry which is preliminary data.</text>
</comment>